<proteinExistence type="predicted"/>
<evidence type="ECO:0000313" key="4">
    <source>
        <dbReference type="Proteomes" id="UP001630127"/>
    </source>
</evidence>
<feature type="domain" description="Retroviral polymerase SH3-like" evidence="2">
    <location>
        <begin position="50"/>
        <end position="82"/>
    </location>
</feature>
<name>A0ABD3B2X9_9GENT</name>
<dbReference type="Proteomes" id="UP001630127">
    <property type="component" value="Unassembled WGS sequence"/>
</dbReference>
<dbReference type="Pfam" id="PF25597">
    <property type="entry name" value="SH3_retrovirus"/>
    <property type="match status" value="1"/>
</dbReference>
<reference evidence="3 4" key="1">
    <citation type="submission" date="2024-11" db="EMBL/GenBank/DDBJ databases">
        <title>A near-complete genome assembly of Cinchona calisaya.</title>
        <authorList>
            <person name="Lian D.C."/>
            <person name="Zhao X.W."/>
            <person name="Wei L."/>
        </authorList>
    </citation>
    <scope>NUCLEOTIDE SEQUENCE [LARGE SCALE GENOMIC DNA]</scope>
    <source>
        <tissue evidence="3">Nenye</tissue>
    </source>
</reference>
<sequence>MPSSVLVGEIPYSTLFPSRPLFRLNHLFLGVLVLFVMFALKCLNWILSVSSVFLGYSRLQKGYKCYSPTLGRYLISADVTFLRPLHSFLNLMFMVVRGRKIIF</sequence>
<dbReference type="AlphaFoldDB" id="A0ABD3B2X9"/>
<protein>
    <recommendedName>
        <fullName evidence="2">Retroviral polymerase SH3-like domain-containing protein</fullName>
    </recommendedName>
</protein>
<comment type="caution">
    <text evidence="3">The sequence shown here is derived from an EMBL/GenBank/DDBJ whole genome shotgun (WGS) entry which is preliminary data.</text>
</comment>
<feature type="transmembrane region" description="Helical" evidence="1">
    <location>
        <begin position="27"/>
        <end position="53"/>
    </location>
</feature>
<organism evidence="3 4">
    <name type="scientific">Cinchona calisaya</name>
    <dbReference type="NCBI Taxonomy" id="153742"/>
    <lineage>
        <taxon>Eukaryota</taxon>
        <taxon>Viridiplantae</taxon>
        <taxon>Streptophyta</taxon>
        <taxon>Embryophyta</taxon>
        <taxon>Tracheophyta</taxon>
        <taxon>Spermatophyta</taxon>
        <taxon>Magnoliopsida</taxon>
        <taxon>eudicotyledons</taxon>
        <taxon>Gunneridae</taxon>
        <taxon>Pentapetalae</taxon>
        <taxon>asterids</taxon>
        <taxon>lamiids</taxon>
        <taxon>Gentianales</taxon>
        <taxon>Rubiaceae</taxon>
        <taxon>Cinchonoideae</taxon>
        <taxon>Cinchoneae</taxon>
        <taxon>Cinchona</taxon>
    </lineage>
</organism>
<keyword evidence="1" id="KW-0812">Transmembrane</keyword>
<keyword evidence="1" id="KW-0472">Membrane</keyword>
<evidence type="ECO:0000259" key="2">
    <source>
        <dbReference type="Pfam" id="PF25597"/>
    </source>
</evidence>
<keyword evidence="4" id="KW-1185">Reference proteome</keyword>
<keyword evidence="1" id="KW-1133">Transmembrane helix</keyword>
<dbReference type="EMBL" id="JBJUIK010000001">
    <property type="protein sequence ID" value="KAL3537869.1"/>
    <property type="molecule type" value="Genomic_DNA"/>
</dbReference>
<gene>
    <name evidence="3" type="ORF">ACH5RR_001235</name>
</gene>
<evidence type="ECO:0000256" key="1">
    <source>
        <dbReference type="SAM" id="Phobius"/>
    </source>
</evidence>
<evidence type="ECO:0000313" key="3">
    <source>
        <dbReference type="EMBL" id="KAL3537869.1"/>
    </source>
</evidence>
<dbReference type="InterPro" id="IPR057670">
    <property type="entry name" value="SH3_retrovirus"/>
</dbReference>
<accession>A0ABD3B2X9</accession>